<proteinExistence type="predicted"/>
<organism evidence="1">
    <name type="scientific">uncultured bacterium</name>
    <name type="common">gcode 4</name>
    <dbReference type="NCBI Taxonomy" id="1234023"/>
    <lineage>
        <taxon>Bacteria</taxon>
        <taxon>environmental samples</taxon>
    </lineage>
</organism>
<dbReference type="EMBL" id="AMFJ01000417">
    <property type="protein sequence ID" value="EKE27841.1"/>
    <property type="molecule type" value="Genomic_DNA"/>
</dbReference>
<dbReference type="AlphaFoldDB" id="K2F9N5"/>
<gene>
    <name evidence="1" type="ORF">ACD_3C00143G0003</name>
</gene>
<reference evidence="1" key="1">
    <citation type="journal article" date="2012" name="Science">
        <title>Fermentation, hydrogen, and sulfur metabolism in multiple uncultivated bacterial phyla.</title>
        <authorList>
            <person name="Wrighton K.C."/>
            <person name="Thomas B.C."/>
            <person name="Sharon I."/>
            <person name="Miller C.S."/>
            <person name="Castelle C.J."/>
            <person name="VerBerkmoes N.C."/>
            <person name="Wilkins M.J."/>
            <person name="Hettich R.L."/>
            <person name="Lipton M.S."/>
            <person name="Williams K.H."/>
            <person name="Long P.E."/>
            <person name="Banfield J.F."/>
        </authorList>
    </citation>
    <scope>NUCLEOTIDE SEQUENCE [LARGE SCALE GENOMIC DNA]</scope>
</reference>
<evidence type="ECO:0000313" key="1">
    <source>
        <dbReference type="EMBL" id="EKE27841.1"/>
    </source>
</evidence>
<accession>K2F9N5</accession>
<sequence length="93" mass="10991">MMKNSADKTDINQIQPDLANTQTSATVNKVKRNIIFYSLGDSFERGNYSLSIPEASYKEIIEMKRSRIEWLGFEMDIWQWFQNYPSELIFLMN</sequence>
<protein>
    <submittedName>
        <fullName evidence="1">Uncharacterized protein</fullName>
    </submittedName>
</protein>
<comment type="caution">
    <text evidence="1">The sequence shown here is derived from an EMBL/GenBank/DDBJ whole genome shotgun (WGS) entry which is preliminary data.</text>
</comment>
<name>K2F9N5_9BACT</name>